<reference evidence="1 2" key="1">
    <citation type="submission" date="2021-06" db="EMBL/GenBank/DDBJ databases">
        <title>Caerostris extrusa draft genome.</title>
        <authorList>
            <person name="Kono N."/>
            <person name="Arakawa K."/>
        </authorList>
    </citation>
    <scope>NUCLEOTIDE SEQUENCE [LARGE SCALE GENOMIC DNA]</scope>
</reference>
<sequence length="99" mass="11380">MSKFGKNIQLSPTVLKKSIPVLDGKPLLDYPERTVLYSCSLPRGRTHLVLDPHAIRCCEVLQNSRLFPRVWKLLFLLSQVGSLVLETDRLVEEKDFMLE</sequence>
<keyword evidence="2" id="KW-1185">Reference proteome</keyword>
<comment type="caution">
    <text evidence="1">The sequence shown here is derived from an EMBL/GenBank/DDBJ whole genome shotgun (WGS) entry which is preliminary data.</text>
</comment>
<name>A0AAV4P5M1_CAEEX</name>
<dbReference type="AlphaFoldDB" id="A0AAV4P5M1"/>
<protein>
    <submittedName>
        <fullName evidence="1">Uncharacterized protein</fullName>
    </submittedName>
</protein>
<gene>
    <name evidence="1" type="ORF">CEXT_264511</name>
</gene>
<proteinExistence type="predicted"/>
<dbReference type="EMBL" id="BPLR01004134">
    <property type="protein sequence ID" value="GIX92527.1"/>
    <property type="molecule type" value="Genomic_DNA"/>
</dbReference>
<evidence type="ECO:0000313" key="1">
    <source>
        <dbReference type="EMBL" id="GIX92527.1"/>
    </source>
</evidence>
<organism evidence="1 2">
    <name type="scientific">Caerostris extrusa</name>
    <name type="common">Bark spider</name>
    <name type="synonym">Caerostris bankana</name>
    <dbReference type="NCBI Taxonomy" id="172846"/>
    <lineage>
        <taxon>Eukaryota</taxon>
        <taxon>Metazoa</taxon>
        <taxon>Ecdysozoa</taxon>
        <taxon>Arthropoda</taxon>
        <taxon>Chelicerata</taxon>
        <taxon>Arachnida</taxon>
        <taxon>Araneae</taxon>
        <taxon>Araneomorphae</taxon>
        <taxon>Entelegynae</taxon>
        <taxon>Araneoidea</taxon>
        <taxon>Araneidae</taxon>
        <taxon>Caerostris</taxon>
    </lineage>
</organism>
<evidence type="ECO:0000313" key="2">
    <source>
        <dbReference type="Proteomes" id="UP001054945"/>
    </source>
</evidence>
<accession>A0AAV4P5M1</accession>
<dbReference type="Proteomes" id="UP001054945">
    <property type="component" value="Unassembled WGS sequence"/>
</dbReference>